<keyword evidence="1" id="KW-0812">Transmembrane</keyword>
<reference evidence="2" key="1">
    <citation type="journal article" date="2019" name="Int. J. Food Microbiol.">
        <title>Developing a novel molecular serotyping system based on capsular polysaccharide synthesis gene clusters of Vibrio parahaemolyticus.</title>
        <authorList>
            <person name="Pang Y."/>
            <person name="Guo X."/>
            <person name="Tian X."/>
            <person name="Liu F."/>
            <person name="Wang L."/>
            <person name="Wu J."/>
            <person name="Zhang S."/>
            <person name="Li S."/>
            <person name="Liu B."/>
        </authorList>
    </citation>
    <scope>NUCLEOTIDE SEQUENCE</scope>
    <source>
        <strain evidence="2">G3571</strain>
    </source>
</reference>
<protein>
    <submittedName>
        <fullName evidence="2">Putative membrane protein</fullName>
    </submittedName>
</protein>
<evidence type="ECO:0000256" key="1">
    <source>
        <dbReference type="SAM" id="Phobius"/>
    </source>
</evidence>
<feature type="transmembrane region" description="Helical" evidence="1">
    <location>
        <begin position="17"/>
        <end position="37"/>
    </location>
</feature>
<feature type="transmembrane region" description="Helical" evidence="1">
    <location>
        <begin position="191"/>
        <end position="214"/>
    </location>
</feature>
<feature type="transmembrane region" description="Helical" evidence="1">
    <location>
        <begin position="382"/>
        <end position="398"/>
    </location>
</feature>
<keyword evidence="1" id="KW-0472">Membrane</keyword>
<dbReference type="EMBL" id="MK482096">
    <property type="protein sequence ID" value="QFC18367.1"/>
    <property type="molecule type" value="Genomic_DNA"/>
</dbReference>
<feature type="transmembrane region" description="Helical" evidence="1">
    <location>
        <begin position="156"/>
        <end position="179"/>
    </location>
</feature>
<feature type="transmembrane region" description="Helical" evidence="1">
    <location>
        <begin position="266"/>
        <end position="285"/>
    </location>
</feature>
<evidence type="ECO:0000313" key="2">
    <source>
        <dbReference type="EMBL" id="QFC18367.1"/>
    </source>
</evidence>
<feature type="transmembrane region" description="Helical" evidence="1">
    <location>
        <begin position="356"/>
        <end position="376"/>
    </location>
</feature>
<name>A0A5P4S7N6_VIBPH</name>
<feature type="transmembrane region" description="Helical" evidence="1">
    <location>
        <begin position="330"/>
        <end position="349"/>
    </location>
</feature>
<feature type="transmembrane region" description="Helical" evidence="1">
    <location>
        <begin position="58"/>
        <end position="77"/>
    </location>
</feature>
<dbReference type="AlphaFoldDB" id="A0A5P4S7N6"/>
<keyword evidence="1" id="KW-1133">Transmembrane helix</keyword>
<organism evidence="2">
    <name type="scientific">Vibrio parahaemolyticus</name>
    <dbReference type="NCBI Taxonomy" id="670"/>
    <lineage>
        <taxon>Bacteria</taxon>
        <taxon>Pseudomonadati</taxon>
        <taxon>Pseudomonadota</taxon>
        <taxon>Gammaproteobacteria</taxon>
        <taxon>Vibrionales</taxon>
        <taxon>Vibrionaceae</taxon>
        <taxon>Vibrio</taxon>
    </lineage>
</organism>
<sequence length="400" mass="45996">MSNATVTNGSWIYPRRAFIILYCIFFFVLYAVRFFTLDYNDRSLQFYSHGYRADLSQIDLSIVLVWFISGLLVSLFVPRKSWLQPSFALIRFLKFMFYFETFMLIVVIFIGVKSGSDQNIIQKGFLFFVYSMVPLNFVFFSLLVSNECKAKHVLMYVIPTILIASKSGMIFALVMYLTSRMLLKKTILSPKVIFILLSVVLAYPVLIVSAGLLRNGQFSILNLYEGFFGMGSNVYELYMITLTSISRRISGLDVLFIPLIPDNETFSFLNLLLFSLKGLLTAGLVDSLTGMPSFGLGRYFAIEYFNQPIELANGFEPTMFGIIYHTSDKILVSILLMSLSVSPFLIFRFRNTPLSLLYMSYFIFSLMFIVMTGIVAHLPQVFRFYFLTAVLFYIAKRIRF</sequence>
<feature type="transmembrane region" description="Helical" evidence="1">
    <location>
        <begin position="124"/>
        <end position="144"/>
    </location>
</feature>
<feature type="transmembrane region" description="Helical" evidence="1">
    <location>
        <begin position="89"/>
        <end position="112"/>
    </location>
</feature>
<accession>A0A5P4S7N6</accession>
<gene>
    <name evidence="2" type="primary">wzy</name>
</gene>
<proteinExistence type="predicted"/>